<dbReference type="InterPro" id="IPR005046">
    <property type="entry name" value="DUF285"/>
</dbReference>
<dbReference type="RefSeq" id="YP_009052094.1">
    <property type="nucleotide sequence ID" value="NC_024697.1"/>
</dbReference>
<evidence type="ECO:0008006" key="3">
    <source>
        <dbReference type="Google" id="ProtNLM"/>
    </source>
</evidence>
<organism evidence="1 2">
    <name type="scientific">Aureococcus anophagefferens virus</name>
    <dbReference type="NCBI Taxonomy" id="1474867"/>
    <lineage>
        <taxon>Viruses</taxon>
        <taxon>Varidnaviria</taxon>
        <taxon>Bamfordvirae</taxon>
        <taxon>Nucleocytoviricota</taxon>
        <taxon>Megaviricetes</taxon>
        <taxon>Imitervirales</taxon>
        <taxon>Schizomimiviridae</taxon>
        <taxon>Kratosvirus</taxon>
        <taxon>Kratosvirus quantuckense</taxon>
    </lineage>
</organism>
<dbReference type="Pfam" id="PF03382">
    <property type="entry name" value="DUF285"/>
    <property type="match status" value="2"/>
</dbReference>
<proteinExistence type="predicted"/>
<dbReference type="EMBL" id="KJ645900">
    <property type="protein sequence ID" value="AII16899.1"/>
    <property type="molecule type" value="Genomic_DNA"/>
</dbReference>
<gene>
    <name evidence="1" type="ORF">AaV_016</name>
</gene>
<dbReference type="KEGG" id="vg:20041391"/>
<dbReference type="Proteomes" id="UP000028667">
    <property type="component" value="Segment"/>
</dbReference>
<dbReference type="InterPro" id="IPR011889">
    <property type="entry name" value="Liste_lipo_26"/>
</dbReference>
<accession>A0A076FFA0</accession>
<evidence type="ECO:0000313" key="1">
    <source>
        <dbReference type="EMBL" id="AII16899.1"/>
    </source>
</evidence>
<dbReference type="NCBIfam" id="TIGR02167">
    <property type="entry name" value="Liste_lipo_26"/>
    <property type="match status" value="2"/>
</dbReference>
<protein>
    <recommendedName>
        <fullName evidence="3">BspA family leucine-rich repeat surface protein</fullName>
    </recommendedName>
</protein>
<dbReference type="GeneID" id="20041391"/>
<keyword evidence="2" id="KW-1185">Reference proteome</keyword>
<evidence type="ECO:0000313" key="2">
    <source>
        <dbReference type="Proteomes" id="UP000028667"/>
    </source>
</evidence>
<name>A0A076FFA0_9VIRU</name>
<reference evidence="1 2" key="1">
    <citation type="journal article" date="2014" name="Virology">
        <title>Genome of brown tide virus (AaV), the little giant of the Megaviridae, elucidates NCLDV genome expansion and host-virus coevolution.</title>
        <authorList>
            <person name="Moniruzzaman M."/>
            <person name="LeCleir G.R."/>
            <person name="Brown C.M."/>
            <person name="Gobler C.J."/>
            <person name="Bidle K.D."/>
            <person name="Wilson W.H."/>
            <person name="Wilhelm S.W."/>
        </authorList>
    </citation>
    <scope>NUCLEOTIDE SEQUENCE [LARGE SCALE GENOMIC DNA]</scope>
    <source>
        <strain evidence="1">BtV-01</strain>
    </source>
</reference>
<sequence length="179" mass="20907">MYVPKFVALYEIVPYIRNLPLNNETIRVAFRGYFSGGGKNKDAIVKRYGPIEDWNTSGVTDMSDLFNYYYYFDSDYESDDEFYDILDNSNLGDFNKDISKWDTSSVTNMNNMFWGTKGFNQPIGCWDVSSVTNMKGMFCCTKSFNQDISDWDTSNVTDMRRIFDSAENFNPENAPWYRE</sequence>